<feature type="compositionally biased region" description="Basic and acidic residues" evidence="1">
    <location>
        <begin position="1"/>
        <end position="11"/>
    </location>
</feature>
<evidence type="ECO:0000313" key="3">
    <source>
        <dbReference type="Proteomes" id="UP000182658"/>
    </source>
</evidence>
<evidence type="ECO:0000313" key="2">
    <source>
        <dbReference type="EMBL" id="OIW26451.1"/>
    </source>
</evidence>
<keyword evidence="3" id="KW-1185">Reference proteome</keyword>
<dbReference type="InParanoid" id="A0A1J7IGN9"/>
<proteinExistence type="predicted"/>
<sequence length="160" mass="18387">MATRHSTEYHVRSRWATSDCARTGRRAARPAAGVPQTPYRSEKYNPQPDTQHRRRSRLRLRRHPRRDGPLLPGARPSPRWPGDTPLHRLLRARVMTRLLRMRDMLCILPGHFGERLTAPISVSKYTGMTTAVAAQFTSHHSDGLQCRGYSRRGCQLQQMP</sequence>
<evidence type="ECO:0000256" key="1">
    <source>
        <dbReference type="SAM" id="MobiDB-lite"/>
    </source>
</evidence>
<dbReference type="Proteomes" id="UP000182658">
    <property type="component" value="Unassembled WGS sequence"/>
</dbReference>
<protein>
    <submittedName>
        <fullName evidence="2">Uncharacterized protein</fullName>
    </submittedName>
</protein>
<dbReference type="EMBL" id="KV875100">
    <property type="protein sequence ID" value="OIW26451.1"/>
    <property type="molecule type" value="Genomic_DNA"/>
</dbReference>
<reference evidence="2 3" key="1">
    <citation type="submission" date="2016-10" db="EMBL/GenBank/DDBJ databases">
        <title>Draft genome sequence of Coniochaeta ligniaria NRRL30616, a lignocellulolytic fungus for bioabatement of inhibitors in plant biomass hydrolysates.</title>
        <authorList>
            <consortium name="DOE Joint Genome Institute"/>
            <person name="Jimenez D.J."/>
            <person name="Hector R.E."/>
            <person name="Riley R."/>
            <person name="Sun H."/>
            <person name="Grigoriev I.V."/>
            <person name="Van Elsas J.D."/>
            <person name="Nichols N.N."/>
        </authorList>
    </citation>
    <scope>NUCLEOTIDE SEQUENCE [LARGE SCALE GENOMIC DNA]</scope>
    <source>
        <strain evidence="2 3">NRRL 30616</strain>
    </source>
</reference>
<gene>
    <name evidence="2" type="ORF">CONLIGDRAFT_472674</name>
</gene>
<name>A0A1J7IGN9_9PEZI</name>
<accession>A0A1J7IGN9</accession>
<feature type="region of interest" description="Disordered" evidence="1">
    <location>
        <begin position="1"/>
        <end position="82"/>
    </location>
</feature>
<organism evidence="2 3">
    <name type="scientific">Coniochaeta ligniaria NRRL 30616</name>
    <dbReference type="NCBI Taxonomy" id="1408157"/>
    <lineage>
        <taxon>Eukaryota</taxon>
        <taxon>Fungi</taxon>
        <taxon>Dikarya</taxon>
        <taxon>Ascomycota</taxon>
        <taxon>Pezizomycotina</taxon>
        <taxon>Sordariomycetes</taxon>
        <taxon>Sordariomycetidae</taxon>
        <taxon>Coniochaetales</taxon>
        <taxon>Coniochaetaceae</taxon>
        <taxon>Coniochaeta</taxon>
    </lineage>
</organism>
<feature type="compositionally biased region" description="Basic residues" evidence="1">
    <location>
        <begin position="52"/>
        <end position="65"/>
    </location>
</feature>
<dbReference type="AlphaFoldDB" id="A0A1J7IGN9"/>